<name>A0A6A3XCD8_9STRA</name>
<dbReference type="Proteomes" id="UP000433483">
    <property type="component" value="Unassembled WGS sequence"/>
</dbReference>
<dbReference type="OrthoDB" id="127578at2759"/>
<dbReference type="EMBL" id="QXGB01000960">
    <property type="protein sequence ID" value="KAE9200169.1"/>
    <property type="molecule type" value="Genomic_DNA"/>
</dbReference>
<evidence type="ECO:0000313" key="1">
    <source>
        <dbReference type="EMBL" id="KAE9200169.1"/>
    </source>
</evidence>
<dbReference type="AntiFam" id="ANF00156">
    <property type="entry name" value="Shadow ORF (opposite yahK)"/>
</dbReference>
<accession>A0A6A3XCD8</accession>
<organism evidence="1 2">
    <name type="scientific">Phytophthora fragariae</name>
    <dbReference type="NCBI Taxonomy" id="53985"/>
    <lineage>
        <taxon>Eukaryota</taxon>
        <taxon>Sar</taxon>
        <taxon>Stramenopiles</taxon>
        <taxon>Oomycota</taxon>
        <taxon>Peronosporomycetes</taxon>
        <taxon>Peronosporales</taxon>
        <taxon>Peronosporaceae</taxon>
        <taxon>Phytophthora</taxon>
    </lineage>
</organism>
<comment type="caution">
    <text evidence="1">The sequence shown here is derived from an EMBL/GenBank/DDBJ whole genome shotgun (WGS) entry which is preliminary data.</text>
</comment>
<evidence type="ECO:0000313" key="2">
    <source>
        <dbReference type="Proteomes" id="UP000433483"/>
    </source>
</evidence>
<reference evidence="1 2" key="1">
    <citation type="submission" date="2018-08" db="EMBL/GenBank/DDBJ databases">
        <title>Genomic investigation of the strawberry pathogen Phytophthora fragariae indicates pathogenicity is determined by transcriptional variation in three key races.</title>
        <authorList>
            <person name="Adams T.M."/>
            <person name="Armitage A.D."/>
            <person name="Sobczyk M.K."/>
            <person name="Bates H.J."/>
            <person name="Dunwell J.M."/>
            <person name="Nellist C.F."/>
            <person name="Harrison R.J."/>
        </authorList>
    </citation>
    <scope>NUCLEOTIDE SEQUENCE [LARGE SCALE GENOMIC DNA]</scope>
    <source>
        <strain evidence="1 2">NOV-27</strain>
    </source>
</reference>
<sequence length="195" mass="20963">ACPDLCTDGYAVANLECLHVGSSQGHLTNDLMTNDAWVGSRTPTAFHGMDVGATDARVGNFNLHIFASERSRLVLPGFDFSFGVEGGVGVHGNNVLVTRSNIIIVTDQDKRGVVDFIKDLVLKGSSPQDDDTLTTQIITLLSPRNATTDLAAKMMPNIKSALHSRGKPAQLRQIIVKLTEMSPKFGANDPDKDSE</sequence>
<gene>
    <name evidence="1" type="ORF">PF005_g15451</name>
</gene>
<proteinExistence type="predicted"/>
<protein>
    <submittedName>
        <fullName evidence="1">Uncharacterized protein</fullName>
    </submittedName>
</protein>
<feature type="non-terminal residue" evidence="1">
    <location>
        <position position="1"/>
    </location>
</feature>
<dbReference type="AlphaFoldDB" id="A0A6A3XCD8"/>
<keyword evidence="2" id="KW-1185">Reference proteome</keyword>